<sequence length="120" mass="13789">MLQQPQKPVHETFNDGFLIFGRETTQRSETGKRTGKTFSAEGKLAYKEMTCRDSDYQMAGYMDASLDIKVKTLYPPSFQNISKSKLKVRIGNIEFDVIKVDPDGKRYLYFYLQEVGAVNE</sequence>
<reference evidence="1 2" key="1">
    <citation type="submission" date="2022-10" db="EMBL/GenBank/DDBJ databases">
        <title>Draft genome assembly of moderately radiation resistant bacterium Metabacillus halosaccharovorans.</title>
        <authorList>
            <person name="Pal S."/>
            <person name="Gopinathan A."/>
        </authorList>
    </citation>
    <scope>NUCLEOTIDE SEQUENCE [LARGE SCALE GENOMIC DNA]</scope>
    <source>
        <strain evidence="1 2">VITHBRA001</strain>
    </source>
</reference>
<name>A0ABT3DHV1_9BACI</name>
<dbReference type="EMBL" id="JAOYEY010000036">
    <property type="protein sequence ID" value="MCV9886242.1"/>
    <property type="molecule type" value="Genomic_DNA"/>
</dbReference>
<evidence type="ECO:0000313" key="2">
    <source>
        <dbReference type="Proteomes" id="UP001526147"/>
    </source>
</evidence>
<organism evidence="1 2">
    <name type="scientific">Metabacillus halosaccharovorans</name>
    <dbReference type="NCBI Taxonomy" id="930124"/>
    <lineage>
        <taxon>Bacteria</taxon>
        <taxon>Bacillati</taxon>
        <taxon>Bacillota</taxon>
        <taxon>Bacilli</taxon>
        <taxon>Bacillales</taxon>
        <taxon>Bacillaceae</taxon>
        <taxon>Metabacillus</taxon>
    </lineage>
</organism>
<evidence type="ECO:0000313" key="1">
    <source>
        <dbReference type="EMBL" id="MCV9886242.1"/>
    </source>
</evidence>
<proteinExistence type="predicted"/>
<protein>
    <submittedName>
        <fullName evidence="1">Head-tail adaptor protein</fullName>
    </submittedName>
</protein>
<dbReference type="RefSeq" id="WP_264142870.1">
    <property type="nucleotide sequence ID" value="NZ_JAOYEY010000036.1"/>
</dbReference>
<dbReference type="Proteomes" id="UP001526147">
    <property type="component" value="Unassembled WGS sequence"/>
</dbReference>
<comment type="caution">
    <text evidence="1">The sequence shown here is derived from an EMBL/GenBank/DDBJ whole genome shotgun (WGS) entry which is preliminary data.</text>
</comment>
<accession>A0ABT3DHV1</accession>
<keyword evidence="2" id="KW-1185">Reference proteome</keyword>
<gene>
    <name evidence="1" type="ORF">OIH86_11285</name>
</gene>